<dbReference type="InterPro" id="IPR032675">
    <property type="entry name" value="LRR_dom_sf"/>
</dbReference>
<dbReference type="InterPro" id="IPR044974">
    <property type="entry name" value="Disease_R_plants"/>
</dbReference>
<keyword evidence="10" id="KW-0067">ATP-binding</keyword>
<dbReference type="GO" id="GO:0009626">
    <property type="term" value="P:plant-type hypersensitive response"/>
    <property type="evidence" value="ECO:0007669"/>
    <property type="project" value="UniProtKB-KW"/>
</dbReference>
<keyword evidence="11" id="KW-0175">Coiled coil</keyword>
<dbReference type="KEGG" id="sind:105161191"/>
<evidence type="ECO:0000256" key="5">
    <source>
        <dbReference type="ARBA" id="ARBA00022614"/>
    </source>
</evidence>
<protein>
    <submittedName>
        <fullName evidence="16 17">Late blight resistance protein homolog R1B-14</fullName>
    </submittedName>
</protein>
<dbReference type="GeneID" id="105161191"/>
<dbReference type="Pfam" id="PF00931">
    <property type="entry name" value="NB-ARC"/>
    <property type="match status" value="1"/>
</dbReference>
<proteinExistence type="inferred from homology"/>
<keyword evidence="4" id="KW-0963">Cytoplasm</keyword>
<dbReference type="Proteomes" id="UP000504604">
    <property type="component" value="Linkage group LG4"/>
</dbReference>
<feature type="domain" description="NB-ARC" evidence="12">
    <location>
        <begin position="180"/>
        <end position="353"/>
    </location>
</feature>
<comment type="function">
    <text evidence="1">Confers resistance to late blight (Phytophthora infestans) races carrying the avirulence gene Avr1. Resistance proteins guard the plant against pathogens that contain an appropriate avirulence protein via an indirect interaction with this avirulence protein. That triggers a defense system including the hypersensitive response, which restricts the pathogen growth.</text>
</comment>
<evidence type="ECO:0000313" key="18">
    <source>
        <dbReference type="RefSeq" id="XP_020548834.1"/>
    </source>
</evidence>
<dbReference type="Pfam" id="PF23598">
    <property type="entry name" value="LRR_14"/>
    <property type="match status" value="1"/>
</dbReference>
<keyword evidence="7" id="KW-0677">Repeat</keyword>
<evidence type="ECO:0000256" key="3">
    <source>
        <dbReference type="ARBA" id="ARBA00008894"/>
    </source>
</evidence>
<dbReference type="InterPro" id="IPR055414">
    <property type="entry name" value="LRR_R13L4/SHOC2-like"/>
</dbReference>
<gene>
    <name evidence="16 17 18" type="primary">LOC105161191</name>
</gene>
<feature type="domain" description="Disease resistance protein winged helix" evidence="13">
    <location>
        <begin position="437"/>
        <end position="507"/>
    </location>
</feature>
<evidence type="ECO:0000313" key="15">
    <source>
        <dbReference type="Proteomes" id="UP000504604"/>
    </source>
</evidence>
<dbReference type="OrthoDB" id="1478287at2759"/>
<sequence length="897" mass="102857">MAYAALVSLGQTLVQLLKQHQFSLEEKPRLKSLLKHVKFLQAFLEEFPEKANNLEARMRDAANEAEDILEYLLFEEILSLDSNGGTPTFDLSPYRSRRSEAHRFQRKFQKQYQKLPGVADDFKSIVEEVVEAKSSLGVQHLQLTDSSRPTSAPMQLSDSFAPTSSSVLAPAKNDAMVGFEDDLMAIKTRLCGESRNLEFVPIYGMGGIGKTTLARNAYDDRLIIQHFDTRAWLTVSQDYSIQEMLFAIIDSINAFNETFDEKKHSYERMAEHAYKGLKGRRYLVVLDDIWSTKAWDDMRRIFPDDNNGSRIILTTRLQDVAAYADPSSPLHEMHFMDMDQSWNLLRQKLFKEEPCPSELENIGKMIARSCKGLPLAIIVIAGLLSTVSQTQTSWEDIAEKVNSAVTANGEEFAKILSLSYSHLPHHLRPCFLYMGAFPEDHEILVAKLVKLWVAEGFMKPSVSKSFEERAEEYLEDLVKRSLVLVTRRKCNGKIKSCGVHDLVRDLCKRKAQEEKFLLNATDRVGNKILLESMKDQHRLSICPSSLTVPPSLTLLSNIYSPIIRTILCFQNCQSFPSSLKSFRLLRVLDVLKLIVMEFPAQVLELFHLRYLAFSYGYKGDLYVPASISKLQNLQTLFIFPYWRNNEDCSCRIHFPAEIWRMAQLRHLVSFILDPLPSPCSKSFSLENLQTLALVANFKCAKRIGQIFPSLKKLGLIYNRDRIFLQVYQLHNLIHLRQLEKLKICIGSYWDRHPLWEKLAFPTTLQKLTLSGCVLSQQDMATVGSLPNLHVLKLRRCSFRRGKWETTEGEFPRLKFLQIESENLKHWVTDSSHFPNLERLVLHDCGELGEIPDGIGEIPTLELIEVPHWPKSLVDSAMRIKEEQQESGNDFLQVRVAW</sequence>
<comment type="subcellular location">
    <subcellularLocation>
        <location evidence="2">Cytoplasm</location>
    </subcellularLocation>
</comment>
<dbReference type="Gramene" id="SIN_1007066.t">
    <property type="protein sequence ID" value="SIN_1007066.t.cds1"/>
    <property type="gene ID" value="SIN_1007066"/>
</dbReference>
<evidence type="ECO:0000256" key="4">
    <source>
        <dbReference type="ARBA" id="ARBA00022490"/>
    </source>
</evidence>
<dbReference type="InterPro" id="IPR036388">
    <property type="entry name" value="WH-like_DNA-bd_sf"/>
</dbReference>
<dbReference type="GO" id="GO:0043531">
    <property type="term" value="F:ADP binding"/>
    <property type="evidence" value="ECO:0007669"/>
    <property type="project" value="InterPro"/>
</dbReference>
<dbReference type="InterPro" id="IPR042197">
    <property type="entry name" value="Apaf_helical"/>
</dbReference>
<dbReference type="FunFam" id="1.10.10.10:FF:000322">
    <property type="entry name" value="Probable disease resistance protein At1g63360"/>
    <property type="match status" value="1"/>
</dbReference>
<organism evidence="15 18">
    <name type="scientific">Sesamum indicum</name>
    <name type="common">Oriental sesame</name>
    <name type="synonym">Sesamum orientale</name>
    <dbReference type="NCBI Taxonomy" id="4182"/>
    <lineage>
        <taxon>Eukaryota</taxon>
        <taxon>Viridiplantae</taxon>
        <taxon>Streptophyta</taxon>
        <taxon>Embryophyta</taxon>
        <taxon>Tracheophyta</taxon>
        <taxon>Spermatophyta</taxon>
        <taxon>Magnoliopsida</taxon>
        <taxon>eudicotyledons</taxon>
        <taxon>Gunneridae</taxon>
        <taxon>Pentapetalae</taxon>
        <taxon>asterids</taxon>
        <taxon>lamiids</taxon>
        <taxon>Lamiales</taxon>
        <taxon>Pedaliaceae</taxon>
        <taxon>Sesamum</taxon>
    </lineage>
</organism>
<dbReference type="InterPro" id="IPR058922">
    <property type="entry name" value="WHD_DRP"/>
</dbReference>
<evidence type="ECO:0000259" key="13">
    <source>
        <dbReference type="Pfam" id="PF23559"/>
    </source>
</evidence>
<dbReference type="InterPro" id="IPR002182">
    <property type="entry name" value="NB-ARC"/>
</dbReference>
<keyword evidence="6" id="KW-0381">Hypersensitive response</keyword>
<accession>A0A8M8UXZ6</accession>
<reference evidence="16 17" key="1">
    <citation type="submission" date="2025-04" db="UniProtKB">
        <authorList>
            <consortium name="RefSeq"/>
        </authorList>
    </citation>
    <scope>IDENTIFICATION</scope>
</reference>
<dbReference type="RefSeq" id="XP_020548832.1">
    <property type="nucleotide sequence ID" value="XM_020693173.1"/>
</dbReference>
<dbReference type="PANTHER" id="PTHR23155:SF1152">
    <property type="entry name" value="AAA+ ATPASE DOMAIN-CONTAINING PROTEIN"/>
    <property type="match status" value="1"/>
</dbReference>
<dbReference type="SUPFAM" id="SSF52058">
    <property type="entry name" value="L domain-like"/>
    <property type="match status" value="1"/>
</dbReference>
<dbReference type="SUPFAM" id="SSF52540">
    <property type="entry name" value="P-loop containing nucleoside triphosphate hydrolases"/>
    <property type="match status" value="1"/>
</dbReference>
<evidence type="ECO:0000259" key="12">
    <source>
        <dbReference type="Pfam" id="PF00931"/>
    </source>
</evidence>
<dbReference type="AlphaFoldDB" id="A0A8M8UXZ6"/>
<dbReference type="Gene3D" id="1.10.10.10">
    <property type="entry name" value="Winged helix-like DNA-binding domain superfamily/Winged helix DNA-binding domain"/>
    <property type="match status" value="1"/>
</dbReference>
<dbReference type="GO" id="GO:0005524">
    <property type="term" value="F:ATP binding"/>
    <property type="evidence" value="ECO:0007669"/>
    <property type="project" value="UniProtKB-KW"/>
</dbReference>
<comment type="similarity">
    <text evidence="3">Belongs to the disease resistance NB-LRR family.</text>
</comment>
<dbReference type="FunFam" id="3.40.50.300:FF:001091">
    <property type="entry name" value="Probable disease resistance protein At1g61300"/>
    <property type="match status" value="1"/>
</dbReference>
<feature type="domain" description="Disease resistance R13L4/SHOC-2-like LRR" evidence="14">
    <location>
        <begin position="563"/>
        <end position="772"/>
    </location>
</feature>
<evidence type="ECO:0000313" key="17">
    <source>
        <dbReference type="RefSeq" id="XP_020548833.1"/>
    </source>
</evidence>
<evidence type="ECO:0000256" key="8">
    <source>
        <dbReference type="ARBA" id="ARBA00022741"/>
    </source>
</evidence>
<name>A0A8M8UXZ6_SESIN</name>
<evidence type="ECO:0000256" key="11">
    <source>
        <dbReference type="SAM" id="Coils"/>
    </source>
</evidence>
<keyword evidence="9" id="KW-0611">Plant defense</keyword>
<evidence type="ECO:0000256" key="2">
    <source>
        <dbReference type="ARBA" id="ARBA00004496"/>
    </source>
</evidence>
<dbReference type="PANTHER" id="PTHR23155">
    <property type="entry name" value="DISEASE RESISTANCE PROTEIN RP"/>
    <property type="match status" value="1"/>
</dbReference>
<dbReference type="InterPro" id="IPR027417">
    <property type="entry name" value="P-loop_NTPase"/>
</dbReference>
<dbReference type="GO" id="GO:0051607">
    <property type="term" value="P:defense response to virus"/>
    <property type="evidence" value="ECO:0007669"/>
    <property type="project" value="UniProtKB-ARBA"/>
</dbReference>
<evidence type="ECO:0000256" key="1">
    <source>
        <dbReference type="ARBA" id="ARBA00002074"/>
    </source>
</evidence>
<dbReference type="Gene3D" id="1.10.8.430">
    <property type="entry name" value="Helical domain of apoptotic protease-activating factors"/>
    <property type="match status" value="1"/>
</dbReference>
<feature type="coiled-coil region" evidence="11">
    <location>
        <begin position="44"/>
        <end position="71"/>
    </location>
</feature>
<evidence type="ECO:0000256" key="6">
    <source>
        <dbReference type="ARBA" id="ARBA00022667"/>
    </source>
</evidence>
<dbReference type="RefSeq" id="XP_020548834.1">
    <property type="nucleotide sequence ID" value="XM_020693175.1"/>
</dbReference>
<dbReference type="PRINTS" id="PR00364">
    <property type="entry name" value="DISEASERSIST"/>
</dbReference>
<keyword evidence="5" id="KW-0433">Leucine-rich repeat</keyword>
<dbReference type="RefSeq" id="XP_020548833.1">
    <property type="nucleotide sequence ID" value="XM_020693174.1"/>
</dbReference>
<dbReference type="Gene3D" id="3.40.50.300">
    <property type="entry name" value="P-loop containing nucleotide triphosphate hydrolases"/>
    <property type="match status" value="1"/>
</dbReference>
<evidence type="ECO:0000256" key="10">
    <source>
        <dbReference type="ARBA" id="ARBA00022840"/>
    </source>
</evidence>
<evidence type="ECO:0000256" key="7">
    <source>
        <dbReference type="ARBA" id="ARBA00022737"/>
    </source>
</evidence>
<evidence type="ECO:0000259" key="14">
    <source>
        <dbReference type="Pfam" id="PF23598"/>
    </source>
</evidence>
<evidence type="ECO:0000313" key="16">
    <source>
        <dbReference type="RefSeq" id="XP_020548832.1"/>
    </source>
</evidence>
<dbReference type="Gene3D" id="3.80.10.10">
    <property type="entry name" value="Ribonuclease Inhibitor"/>
    <property type="match status" value="1"/>
</dbReference>
<keyword evidence="15" id="KW-1185">Reference proteome</keyword>
<dbReference type="GO" id="GO:0005737">
    <property type="term" value="C:cytoplasm"/>
    <property type="evidence" value="ECO:0007669"/>
    <property type="project" value="UniProtKB-SubCell"/>
</dbReference>
<dbReference type="Gene3D" id="1.20.5.4130">
    <property type="match status" value="1"/>
</dbReference>
<dbReference type="Pfam" id="PF23559">
    <property type="entry name" value="WHD_DRP"/>
    <property type="match status" value="1"/>
</dbReference>
<evidence type="ECO:0000256" key="9">
    <source>
        <dbReference type="ARBA" id="ARBA00022821"/>
    </source>
</evidence>
<keyword evidence="8" id="KW-0547">Nucleotide-binding</keyword>